<evidence type="ECO:0000313" key="2">
    <source>
        <dbReference type="Proteomes" id="UP000616151"/>
    </source>
</evidence>
<organism evidence="1 2">
    <name type="scientific">Taklimakanibacter albus</name>
    <dbReference type="NCBI Taxonomy" id="2800327"/>
    <lineage>
        <taxon>Bacteria</taxon>
        <taxon>Pseudomonadati</taxon>
        <taxon>Pseudomonadota</taxon>
        <taxon>Alphaproteobacteria</taxon>
        <taxon>Hyphomicrobiales</taxon>
        <taxon>Aestuariivirgaceae</taxon>
        <taxon>Taklimakanibacter</taxon>
    </lineage>
</organism>
<proteinExistence type="predicted"/>
<dbReference type="Proteomes" id="UP000616151">
    <property type="component" value="Unassembled WGS sequence"/>
</dbReference>
<reference evidence="1" key="1">
    <citation type="submission" date="2021-01" db="EMBL/GenBank/DDBJ databases">
        <authorList>
            <person name="Sun Q."/>
        </authorList>
    </citation>
    <scope>NUCLEOTIDE SEQUENCE</scope>
    <source>
        <strain evidence="1">YIM B02566</strain>
    </source>
</reference>
<sequence length="372" mass="41201">MTRPSLLPNNATPFEDALSLAGDMIPRTRNEIDSMRGIKLVNTPPSLLPFLIYEYGLQELTPYVPNLYALIREGIAWQRVRGTPAAMALGLSWINYEAAIEEAPVRRRRWHLFQLHLDRVRDEETPDLERIEGIAGLSPCLRSVFYRGFHGYDVRAHEYGYSTWSRSIYSADSGARLRPGGTKWSFGRSYDFDLALSQADLVTLGVWVEPGEEGDALGWADITWADAGSSWTSSAAQARRRAMCAGMLDRPVWLELKDGDGLVIGYRRARAACGVVANFSGPYSVNGLHYAPIELAEIVYLEFLTGFGDGADRVATSARLVFDAEPIDPAKPGLPWASAAELAGGSPGVAQQAIEIKLGKTVRERFRFILRF</sequence>
<protein>
    <submittedName>
        <fullName evidence="1">Uncharacterized protein</fullName>
    </submittedName>
</protein>
<comment type="caution">
    <text evidence="1">The sequence shown here is derived from an EMBL/GenBank/DDBJ whole genome shotgun (WGS) entry which is preliminary data.</text>
</comment>
<keyword evidence="2" id="KW-1185">Reference proteome</keyword>
<name>A0ACC5R6J2_9HYPH</name>
<gene>
    <name evidence="1" type="ORF">JHL16_18005</name>
</gene>
<dbReference type="EMBL" id="JAENHL010000007">
    <property type="protein sequence ID" value="MBK1868252.1"/>
    <property type="molecule type" value="Genomic_DNA"/>
</dbReference>
<evidence type="ECO:0000313" key="1">
    <source>
        <dbReference type="EMBL" id="MBK1868252.1"/>
    </source>
</evidence>
<accession>A0ACC5R6J2</accession>